<keyword evidence="5 9" id="KW-0460">Magnesium</keyword>
<dbReference type="Proteomes" id="UP000535491">
    <property type="component" value="Unassembled WGS sequence"/>
</dbReference>
<comment type="function">
    <text evidence="9">CRISPR (clustered regularly interspaced short palindromic repeat), is an adaptive immune system that provides protection against mobile genetic elements (viruses, transposable elements and conjugative plasmids). CRISPR clusters contain spacers, sequences complementary to antecedent mobile elements, and target invading nucleic acids. CRISPR clusters are transcribed and processed into CRISPR RNA (crRNA). Acts as a dsDNA endonuclease. Involved in the integration of spacer DNA into the CRISPR cassette.</text>
</comment>
<comment type="caution">
    <text evidence="11">The sequence shown here is derived from an EMBL/GenBank/DDBJ whole genome shotgun (WGS) entry which is preliminary data.</text>
</comment>
<dbReference type="NCBIfam" id="TIGR00287">
    <property type="entry name" value="cas1"/>
    <property type="match status" value="1"/>
</dbReference>
<dbReference type="GO" id="GO:0003677">
    <property type="term" value="F:DNA binding"/>
    <property type="evidence" value="ECO:0007669"/>
    <property type="project" value="UniProtKB-KW"/>
</dbReference>
<feature type="binding site" evidence="9">
    <location>
        <position position="228"/>
    </location>
    <ligand>
        <name>Mn(2+)</name>
        <dbReference type="ChEBI" id="CHEBI:29035"/>
    </ligand>
</feature>
<evidence type="ECO:0000313" key="11">
    <source>
        <dbReference type="EMBL" id="MBA4493255.1"/>
    </source>
</evidence>
<keyword evidence="4 9" id="KW-0378">Hydrolase</keyword>
<dbReference type="InterPro" id="IPR042211">
    <property type="entry name" value="CRISPR-assoc_Cas1_N"/>
</dbReference>
<dbReference type="GO" id="GO:0046872">
    <property type="term" value="F:metal ion binding"/>
    <property type="evidence" value="ECO:0007669"/>
    <property type="project" value="UniProtKB-UniRule"/>
</dbReference>
<dbReference type="CDD" id="cd09722">
    <property type="entry name" value="Cas1_I-B"/>
    <property type="match status" value="1"/>
</dbReference>
<dbReference type="InterPro" id="IPR042206">
    <property type="entry name" value="CRISPR-assoc_Cas1_C"/>
</dbReference>
<keyword evidence="8 9" id="KW-0464">Manganese</keyword>
<evidence type="ECO:0000256" key="6">
    <source>
        <dbReference type="ARBA" id="ARBA00023118"/>
    </source>
</evidence>
<proteinExistence type="inferred from homology"/>
<dbReference type="AlphaFoldDB" id="A0A7W1WNP7"/>
<keyword evidence="6 9" id="KW-0051">Antiviral defense</keyword>
<sequence>MLAKQTFYITREGKLKRQHNTVRFEHSEGHLYLPVEQIEAVYVMVPLELNTKLLEFFNQNKIPIHLFNYYGYYSGSFMPRESKVSGSVLVRQAIASHDPAERIPIAKEFLRGAQANIMKNIRQYQRNYSSEKINQLADQIENEREKLEKSVDIQQLMGVEGIVRKKYYQVIDQIMNKNNPEFVMDGRIKRPPNNKMNSLVSFINSLVYATTLNEIYQTHLNPTISFLHEPTDRRYSLSLDISEVFKPLLSDRLIFRLINLKMLSKKHFDESDRICYLNEKGRRMVIEEYHKKLHTTVKHRTLGRNVSYQRLIRLECYKLVKHILGEKIYSSFKIWW</sequence>
<evidence type="ECO:0000256" key="9">
    <source>
        <dbReference type="HAMAP-Rule" id="MF_01470"/>
    </source>
</evidence>
<keyword evidence="1 9" id="KW-0540">Nuclease</keyword>
<protein>
    <recommendedName>
        <fullName evidence="9">CRISPR-associated endonuclease Cas1</fullName>
        <ecNumber evidence="9">3.1.-.-</ecNumber>
    </recommendedName>
</protein>
<evidence type="ECO:0000256" key="4">
    <source>
        <dbReference type="ARBA" id="ARBA00022801"/>
    </source>
</evidence>
<dbReference type="Pfam" id="PF01867">
    <property type="entry name" value="Cas_Cas1"/>
    <property type="match status" value="1"/>
</dbReference>
<keyword evidence="3 9" id="KW-0255">Endonuclease</keyword>
<reference evidence="11 12" key="1">
    <citation type="submission" date="2020-07" db="EMBL/GenBank/DDBJ databases">
        <authorList>
            <person name="Feng H."/>
        </authorList>
    </citation>
    <scope>NUCLEOTIDE SEQUENCE [LARGE SCALE GENOMIC DNA]</scope>
    <source>
        <strain evidence="12">s-10</strain>
    </source>
</reference>
<dbReference type="GO" id="GO:0004520">
    <property type="term" value="F:DNA endonuclease activity"/>
    <property type="evidence" value="ECO:0007669"/>
    <property type="project" value="InterPro"/>
</dbReference>
<dbReference type="PANTHER" id="PTHR43219">
    <property type="entry name" value="CRISPR-ASSOCIATED ENDONUCLEASE CAS1"/>
    <property type="match status" value="1"/>
</dbReference>
<feature type="binding site" evidence="9">
    <location>
        <position position="243"/>
    </location>
    <ligand>
        <name>Mn(2+)</name>
        <dbReference type="ChEBI" id="CHEBI:29035"/>
    </ligand>
</feature>
<feature type="coiled-coil region" evidence="10">
    <location>
        <begin position="130"/>
        <end position="157"/>
    </location>
</feature>
<gene>
    <name evidence="11" type="primary">cas1b</name>
    <name evidence="9" type="synonym">cas1</name>
    <name evidence="11" type="ORF">H1191_02875</name>
</gene>
<evidence type="ECO:0000256" key="2">
    <source>
        <dbReference type="ARBA" id="ARBA00022723"/>
    </source>
</evidence>
<dbReference type="EC" id="3.1.-.-" evidence="9"/>
<dbReference type="NCBIfam" id="TIGR03641">
    <property type="entry name" value="cas1_HMARI"/>
    <property type="match status" value="1"/>
</dbReference>
<feature type="binding site" evidence="9">
    <location>
        <position position="160"/>
    </location>
    <ligand>
        <name>Mn(2+)</name>
        <dbReference type="ChEBI" id="CHEBI:29035"/>
    </ligand>
</feature>
<evidence type="ECO:0000256" key="7">
    <source>
        <dbReference type="ARBA" id="ARBA00023125"/>
    </source>
</evidence>
<keyword evidence="2 9" id="KW-0479">Metal-binding</keyword>
<organism evidence="11 12">
    <name type="scientific">Paenactinomyces guangxiensis</name>
    <dbReference type="NCBI Taxonomy" id="1490290"/>
    <lineage>
        <taxon>Bacteria</taxon>
        <taxon>Bacillati</taxon>
        <taxon>Bacillota</taxon>
        <taxon>Bacilli</taxon>
        <taxon>Bacillales</taxon>
        <taxon>Thermoactinomycetaceae</taxon>
        <taxon>Paenactinomyces</taxon>
    </lineage>
</organism>
<evidence type="ECO:0000256" key="10">
    <source>
        <dbReference type="SAM" id="Coils"/>
    </source>
</evidence>
<comment type="cofactor">
    <cofactor evidence="9">
        <name>Mg(2+)</name>
        <dbReference type="ChEBI" id="CHEBI:18420"/>
    </cofactor>
    <cofactor evidence="9">
        <name>Mn(2+)</name>
        <dbReference type="ChEBI" id="CHEBI:29035"/>
    </cofactor>
</comment>
<accession>A0A7W1WNP7</accession>
<comment type="subunit">
    <text evidence="9">Homodimer, forms a heterotetramer with a Cas2 homodimer.</text>
</comment>
<dbReference type="PANTHER" id="PTHR43219:SF2">
    <property type="entry name" value="CRISPR-ASSOCIATED ENDONUCLEASE CAS1"/>
    <property type="match status" value="1"/>
</dbReference>
<keyword evidence="10" id="KW-0175">Coiled coil</keyword>
<evidence type="ECO:0000256" key="5">
    <source>
        <dbReference type="ARBA" id="ARBA00022842"/>
    </source>
</evidence>
<dbReference type="RefSeq" id="WP_181750453.1">
    <property type="nucleotide sequence ID" value="NZ_JACEIQ010000001.1"/>
</dbReference>
<evidence type="ECO:0000256" key="3">
    <source>
        <dbReference type="ARBA" id="ARBA00022759"/>
    </source>
</evidence>
<keyword evidence="12" id="KW-1185">Reference proteome</keyword>
<dbReference type="GO" id="GO:0016787">
    <property type="term" value="F:hydrolase activity"/>
    <property type="evidence" value="ECO:0007669"/>
    <property type="project" value="UniProtKB-KW"/>
</dbReference>
<dbReference type="HAMAP" id="MF_01470">
    <property type="entry name" value="Cas1"/>
    <property type="match status" value="1"/>
</dbReference>
<dbReference type="InterPro" id="IPR002729">
    <property type="entry name" value="CRISPR-assoc_Cas1"/>
</dbReference>
<dbReference type="InterPro" id="IPR019858">
    <property type="entry name" value="CRISPR-assoc_Cas1_HMARI/TNEAP"/>
</dbReference>
<dbReference type="GO" id="GO:0051607">
    <property type="term" value="P:defense response to virus"/>
    <property type="evidence" value="ECO:0007669"/>
    <property type="project" value="UniProtKB-UniRule"/>
</dbReference>
<keyword evidence="7 9" id="KW-0238">DNA-binding</keyword>
<name>A0A7W1WNP7_9BACL</name>
<dbReference type="Gene3D" id="3.100.10.20">
    <property type="entry name" value="CRISPR-associated endonuclease Cas1, N-terminal domain"/>
    <property type="match status" value="1"/>
</dbReference>
<evidence type="ECO:0000313" key="12">
    <source>
        <dbReference type="Proteomes" id="UP000535491"/>
    </source>
</evidence>
<evidence type="ECO:0000256" key="1">
    <source>
        <dbReference type="ARBA" id="ARBA00022722"/>
    </source>
</evidence>
<dbReference type="Gene3D" id="1.20.120.920">
    <property type="entry name" value="CRISPR-associated endonuclease Cas1, C-terminal domain"/>
    <property type="match status" value="1"/>
</dbReference>
<dbReference type="GO" id="GO:0043571">
    <property type="term" value="P:maintenance of CRISPR repeat elements"/>
    <property type="evidence" value="ECO:0007669"/>
    <property type="project" value="UniProtKB-UniRule"/>
</dbReference>
<evidence type="ECO:0000256" key="8">
    <source>
        <dbReference type="ARBA" id="ARBA00023211"/>
    </source>
</evidence>
<comment type="similarity">
    <text evidence="9">Belongs to the CRISPR-associated endonuclease Cas1 family.</text>
</comment>
<dbReference type="EMBL" id="JACEIQ010000001">
    <property type="protein sequence ID" value="MBA4493255.1"/>
    <property type="molecule type" value="Genomic_DNA"/>
</dbReference>